<gene>
    <name evidence="3" type="ORF">Clacol_001864</name>
    <name evidence="4" type="ORF">Clacol_010570</name>
</gene>
<dbReference type="PANTHER" id="PTHR42686">
    <property type="entry name" value="GH17980P-RELATED"/>
    <property type="match status" value="1"/>
</dbReference>
<comment type="caution">
    <text evidence="3">The sequence shown here is derived from an EMBL/GenBank/DDBJ whole genome shotgun (WGS) entry which is preliminary data.</text>
</comment>
<sequence length="495" mass="54942">MSKFFSVFRRNWFAIEAVPLYAVVGVAVVGAGWYTTRLATRPDIIWTKGNPTPWNSVQQNENIKLMSGNHQFEKSSVSLLLSMVDLTEVTELYIPPPIDDVPDNEEDHPISGISVPIVGAQQLPYIIYGTGTFANQYNEDSFLNSDAPLRAVRLALRYGIRAFDTAPYYGSSEIILGAILRSLSGTYPRTSYKLITKAGRYPGPNGGTFDYNPKTIRNSVLRSLSRLGTDHLDVTYMHDVEYVATRVPEGSTTGDHLKALEQPDRWGLAKGDEGKIWGDGDAQVLEAIRELFKMKNEGKIGNVGITGYPLPTLLRIAILVLHQPPYQPLDVVLSYSHHTLQNDIFEAYVSHFIERGKVGQLIAASPFSMGLLTANHPSWHPASPALLEAKSQALAFCKDWEGGLPDVALGYHLRQKEGVMHDIPRVIGMSNVAEVHAAMKAWDRIRTNVDVEARTAREQGIVNLFKDAGFYGYSWQSPPCHDTYVLALQTWGPSK</sequence>
<dbReference type="Pfam" id="PF06522">
    <property type="entry name" value="B12D"/>
    <property type="match status" value="1"/>
</dbReference>
<accession>A0AAV5A4H5</accession>
<keyword evidence="1" id="KW-0472">Membrane</keyword>
<dbReference type="EMBL" id="BPWL01000017">
    <property type="protein sequence ID" value="GJJ16274.1"/>
    <property type="molecule type" value="Genomic_DNA"/>
</dbReference>
<name>A0AAV5A4H5_9AGAM</name>
<dbReference type="InterPro" id="IPR010530">
    <property type="entry name" value="B12D"/>
</dbReference>
<dbReference type="Proteomes" id="UP001050691">
    <property type="component" value="Unassembled WGS sequence"/>
</dbReference>
<proteinExistence type="predicted"/>
<evidence type="ECO:0000256" key="1">
    <source>
        <dbReference type="SAM" id="Phobius"/>
    </source>
</evidence>
<evidence type="ECO:0000313" key="5">
    <source>
        <dbReference type="Proteomes" id="UP001050691"/>
    </source>
</evidence>
<reference evidence="3" key="1">
    <citation type="submission" date="2021-10" db="EMBL/GenBank/DDBJ databases">
        <title>De novo Genome Assembly of Clathrus columnatus (Basidiomycota, Fungi) Using Illumina and Nanopore Sequence Data.</title>
        <authorList>
            <person name="Ogiso-Tanaka E."/>
            <person name="Itagaki H."/>
            <person name="Hosoya T."/>
            <person name="Hosaka K."/>
        </authorList>
    </citation>
    <scope>NUCLEOTIDE SEQUENCE</scope>
    <source>
        <strain evidence="3">MO-923</strain>
    </source>
</reference>
<dbReference type="Gene3D" id="3.20.20.100">
    <property type="entry name" value="NADP-dependent oxidoreductase domain"/>
    <property type="match status" value="1"/>
</dbReference>
<dbReference type="InterPro" id="IPR036812">
    <property type="entry name" value="NAD(P)_OxRdtase_dom_sf"/>
</dbReference>
<evidence type="ECO:0000259" key="2">
    <source>
        <dbReference type="Pfam" id="PF00248"/>
    </source>
</evidence>
<dbReference type="InterPro" id="IPR023210">
    <property type="entry name" value="NADP_OxRdtase_dom"/>
</dbReference>
<dbReference type="PANTHER" id="PTHR42686:SF1">
    <property type="entry name" value="GH17980P-RELATED"/>
    <property type="match status" value="1"/>
</dbReference>
<dbReference type="GO" id="GO:0070485">
    <property type="term" value="P:dehydro-D-arabinono-1,4-lactone biosynthetic process"/>
    <property type="evidence" value="ECO:0007669"/>
    <property type="project" value="TreeGrafter"/>
</dbReference>
<keyword evidence="5" id="KW-1185">Reference proteome</keyword>
<dbReference type="EMBL" id="BPWL01000002">
    <property type="protein sequence ID" value="GJJ07659.1"/>
    <property type="molecule type" value="Genomic_DNA"/>
</dbReference>
<dbReference type="SUPFAM" id="SSF51430">
    <property type="entry name" value="NAD(P)-linked oxidoreductase"/>
    <property type="match status" value="1"/>
</dbReference>
<feature type="domain" description="NADP-dependent oxidoreductase" evidence="2">
    <location>
        <begin position="126"/>
        <end position="443"/>
    </location>
</feature>
<dbReference type="InterPro" id="IPR020471">
    <property type="entry name" value="AKR"/>
</dbReference>
<keyword evidence="1" id="KW-0812">Transmembrane</keyword>
<dbReference type="AlphaFoldDB" id="A0AAV5A4H5"/>
<protein>
    <recommendedName>
        <fullName evidence="2">NADP-dependent oxidoreductase domain-containing protein</fullName>
    </recommendedName>
</protein>
<dbReference type="GO" id="GO:0005829">
    <property type="term" value="C:cytosol"/>
    <property type="evidence" value="ECO:0007669"/>
    <property type="project" value="TreeGrafter"/>
</dbReference>
<organism evidence="3 5">
    <name type="scientific">Clathrus columnatus</name>
    <dbReference type="NCBI Taxonomy" id="1419009"/>
    <lineage>
        <taxon>Eukaryota</taxon>
        <taxon>Fungi</taxon>
        <taxon>Dikarya</taxon>
        <taxon>Basidiomycota</taxon>
        <taxon>Agaricomycotina</taxon>
        <taxon>Agaricomycetes</taxon>
        <taxon>Phallomycetidae</taxon>
        <taxon>Phallales</taxon>
        <taxon>Clathraceae</taxon>
        <taxon>Clathrus</taxon>
    </lineage>
</organism>
<dbReference type="Pfam" id="PF00248">
    <property type="entry name" value="Aldo_ket_red"/>
    <property type="match status" value="1"/>
</dbReference>
<evidence type="ECO:0000313" key="4">
    <source>
        <dbReference type="EMBL" id="GJJ16274.1"/>
    </source>
</evidence>
<evidence type="ECO:0000313" key="3">
    <source>
        <dbReference type="EMBL" id="GJJ07659.1"/>
    </source>
</evidence>
<keyword evidence="1" id="KW-1133">Transmembrane helix</keyword>
<dbReference type="GO" id="GO:0045290">
    <property type="term" value="F:D-arabinose 1-dehydrogenase [NAD(P)+] activity"/>
    <property type="evidence" value="ECO:0007669"/>
    <property type="project" value="TreeGrafter"/>
</dbReference>
<feature type="transmembrane region" description="Helical" evidence="1">
    <location>
        <begin position="12"/>
        <end position="34"/>
    </location>
</feature>